<evidence type="ECO:0000259" key="4">
    <source>
        <dbReference type="PROSITE" id="PS50042"/>
    </source>
</evidence>
<dbReference type="InterPro" id="IPR036388">
    <property type="entry name" value="WH-like_DNA-bd_sf"/>
</dbReference>
<dbReference type="Pfam" id="PF13545">
    <property type="entry name" value="HTH_Crp_2"/>
    <property type="match status" value="1"/>
</dbReference>
<dbReference type="InterPro" id="IPR050397">
    <property type="entry name" value="Env_Response_Regulators"/>
</dbReference>
<reference evidence="6 7" key="1">
    <citation type="journal article" date="2020" name="Microorganisms">
        <title>Osmotic Adaptation and Compatible Solute Biosynthesis of Phototrophic Bacteria as Revealed from Genome Analyses.</title>
        <authorList>
            <person name="Imhoff J.F."/>
            <person name="Rahn T."/>
            <person name="Kunzel S."/>
            <person name="Keller A."/>
            <person name="Neulinger S.C."/>
        </authorList>
    </citation>
    <scope>NUCLEOTIDE SEQUENCE [LARGE SCALE GENOMIC DNA]</scope>
    <source>
        <strain evidence="6 7">DSM 9895</strain>
    </source>
</reference>
<proteinExistence type="predicted"/>
<evidence type="ECO:0008006" key="8">
    <source>
        <dbReference type="Google" id="ProtNLM"/>
    </source>
</evidence>
<feature type="domain" description="HTH crp-type" evidence="5">
    <location>
        <begin position="150"/>
        <end position="222"/>
    </location>
</feature>
<evidence type="ECO:0000256" key="2">
    <source>
        <dbReference type="ARBA" id="ARBA00023125"/>
    </source>
</evidence>
<keyword evidence="3" id="KW-0804">Transcription</keyword>
<dbReference type="InterPro" id="IPR018490">
    <property type="entry name" value="cNMP-bd_dom_sf"/>
</dbReference>
<evidence type="ECO:0000256" key="3">
    <source>
        <dbReference type="ARBA" id="ARBA00023163"/>
    </source>
</evidence>
<dbReference type="Pfam" id="PF00027">
    <property type="entry name" value="cNMP_binding"/>
    <property type="match status" value="1"/>
</dbReference>
<dbReference type="PANTHER" id="PTHR24567">
    <property type="entry name" value="CRP FAMILY TRANSCRIPTIONAL REGULATORY PROTEIN"/>
    <property type="match status" value="1"/>
</dbReference>
<organism evidence="6 7">
    <name type="scientific">Rhodovibrio sodomensis</name>
    <dbReference type="NCBI Taxonomy" id="1088"/>
    <lineage>
        <taxon>Bacteria</taxon>
        <taxon>Pseudomonadati</taxon>
        <taxon>Pseudomonadota</taxon>
        <taxon>Alphaproteobacteria</taxon>
        <taxon>Rhodospirillales</taxon>
        <taxon>Rhodovibrionaceae</taxon>
        <taxon>Rhodovibrio</taxon>
    </lineage>
</organism>
<dbReference type="InterPro" id="IPR000595">
    <property type="entry name" value="cNMP-bd_dom"/>
</dbReference>
<dbReference type="SUPFAM" id="SSF46785">
    <property type="entry name" value="Winged helix' DNA-binding domain"/>
    <property type="match status" value="1"/>
</dbReference>
<dbReference type="InterPro" id="IPR014710">
    <property type="entry name" value="RmlC-like_jellyroll"/>
</dbReference>
<evidence type="ECO:0000259" key="5">
    <source>
        <dbReference type="PROSITE" id="PS51063"/>
    </source>
</evidence>
<dbReference type="SMART" id="SM00100">
    <property type="entry name" value="cNMP"/>
    <property type="match status" value="1"/>
</dbReference>
<dbReference type="Gene3D" id="2.60.120.10">
    <property type="entry name" value="Jelly Rolls"/>
    <property type="match status" value="1"/>
</dbReference>
<name>A0ABS1DBT9_9PROT</name>
<evidence type="ECO:0000256" key="1">
    <source>
        <dbReference type="ARBA" id="ARBA00023015"/>
    </source>
</evidence>
<evidence type="ECO:0000313" key="7">
    <source>
        <dbReference type="Proteomes" id="UP001296873"/>
    </source>
</evidence>
<feature type="domain" description="Cyclic nucleotide-binding" evidence="4">
    <location>
        <begin position="16"/>
        <end position="119"/>
    </location>
</feature>
<evidence type="ECO:0000313" key="6">
    <source>
        <dbReference type="EMBL" id="MBK1667386.1"/>
    </source>
</evidence>
<dbReference type="InterPro" id="IPR012318">
    <property type="entry name" value="HTH_CRP"/>
</dbReference>
<accession>A0ABS1DBT9</accession>
<dbReference type="EMBL" id="NRRL01000006">
    <property type="protein sequence ID" value="MBK1667386.1"/>
    <property type="molecule type" value="Genomic_DNA"/>
</dbReference>
<keyword evidence="2" id="KW-0238">DNA-binding</keyword>
<dbReference type="CDD" id="cd00038">
    <property type="entry name" value="CAP_ED"/>
    <property type="match status" value="1"/>
</dbReference>
<dbReference type="SUPFAM" id="SSF51206">
    <property type="entry name" value="cAMP-binding domain-like"/>
    <property type="match status" value="1"/>
</dbReference>
<keyword evidence="1" id="KW-0805">Transcription regulation</keyword>
<dbReference type="RefSeq" id="WP_200339456.1">
    <property type="nucleotide sequence ID" value="NZ_NRRL01000006.1"/>
</dbReference>
<protein>
    <recommendedName>
        <fullName evidence="8">Crp/Fnr family transcriptional regulator</fullName>
    </recommendedName>
</protein>
<keyword evidence="7" id="KW-1185">Reference proteome</keyword>
<dbReference type="PANTHER" id="PTHR24567:SF74">
    <property type="entry name" value="HTH-TYPE TRANSCRIPTIONAL REGULATOR ARCR"/>
    <property type="match status" value="1"/>
</dbReference>
<gene>
    <name evidence="6" type="ORF">CKO28_05000</name>
</gene>
<dbReference type="InterPro" id="IPR036390">
    <property type="entry name" value="WH_DNA-bd_sf"/>
</dbReference>
<dbReference type="PROSITE" id="PS51063">
    <property type="entry name" value="HTH_CRP_2"/>
    <property type="match status" value="1"/>
</dbReference>
<dbReference type="PROSITE" id="PS50042">
    <property type="entry name" value="CNMP_BINDING_3"/>
    <property type="match status" value="1"/>
</dbReference>
<dbReference type="Proteomes" id="UP001296873">
    <property type="component" value="Unassembled WGS sequence"/>
</dbReference>
<comment type="caution">
    <text evidence="6">The sequence shown here is derived from an EMBL/GenBank/DDBJ whole genome shotgun (WGS) entry which is preliminary data.</text>
</comment>
<sequence>MVATKTEDKSLSTVTLLQDLPAETRARIAGRCRWRRFGPGQVIIEPESVDRDVFFIASGRVRVVNFGPQGREVSYCDIEAGGSFGELAAIDGGPRSAQVQALDNVLAAALDARTFRQLVEEEPRFAMAVMTRLAGLVRASSTRILDISTLGAHNRVHAELLRLARLGEREDGTARIEPIPQQAELAARVSTVRETVARVMSDLSKRGILQRDKSVLVITDIERLEDLVDSVHDG</sequence>
<dbReference type="Gene3D" id="1.10.10.10">
    <property type="entry name" value="Winged helix-like DNA-binding domain superfamily/Winged helix DNA-binding domain"/>
    <property type="match status" value="1"/>
</dbReference>